<evidence type="ECO:0000256" key="5">
    <source>
        <dbReference type="PROSITE-ProRule" id="PRU00335"/>
    </source>
</evidence>
<organism evidence="8 9">
    <name type="scientific">Kutzneria buriramensis</name>
    <dbReference type="NCBI Taxonomy" id="1045776"/>
    <lineage>
        <taxon>Bacteria</taxon>
        <taxon>Bacillati</taxon>
        <taxon>Actinomycetota</taxon>
        <taxon>Actinomycetes</taxon>
        <taxon>Pseudonocardiales</taxon>
        <taxon>Pseudonocardiaceae</taxon>
        <taxon>Kutzneria</taxon>
    </lineage>
</organism>
<keyword evidence="9" id="KW-1185">Reference proteome</keyword>
<dbReference type="SUPFAM" id="SSF48498">
    <property type="entry name" value="Tetracyclin repressor-like, C-terminal domain"/>
    <property type="match status" value="1"/>
</dbReference>
<dbReference type="InterPro" id="IPR050109">
    <property type="entry name" value="HTH-type_TetR-like_transc_reg"/>
</dbReference>
<evidence type="ECO:0000256" key="2">
    <source>
        <dbReference type="ARBA" id="ARBA00023015"/>
    </source>
</evidence>
<feature type="DNA-binding region" description="H-T-H motif" evidence="5">
    <location>
        <begin position="43"/>
        <end position="62"/>
    </location>
</feature>
<comment type="caution">
    <text evidence="8">The sequence shown here is derived from an EMBL/GenBank/DDBJ whole genome shotgun (WGS) entry which is preliminary data.</text>
</comment>
<dbReference type="InterPro" id="IPR001647">
    <property type="entry name" value="HTH_TetR"/>
</dbReference>
<evidence type="ECO:0000256" key="6">
    <source>
        <dbReference type="SAM" id="MobiDB-lite"/>
    </source>
</evidence>
<dbReference type="Gene3D" id="1.10.357.10">
    <property type="entry name" value="Tetracycline Repressor, domain 2"/>
    <property type="match status" value="1"/>
</dbReference>
<gene>
    <name evidence="8" type="ORF">BCF44_11520</name>
</gene>
<reference evidence="8 9" key="1">
    <citation type="submission" date="2018-08" db="EMBL/GenBank/DDBJ databases">
        <title>Genomic Encyclopedia of Archaeal and Bacterial Type Strains, Phase II (KMG-II): from individual species to whole genera.</title>
        <authorList>
            <person name="Goeker M."/>
        </authorList>
    </citation>
    <scope>NUCLEOTIDE SEQUENCE [LARGE SCALE GENOMIC DNA]</scope>
    <source>
        <strain evidence="8 9">DSM 45791</strain>
    </source>
</reference>
<evidence type="ECO:0000313" key="8">
    <source>
        <dbReference type="EMBL" id="REH37016.1"/>
    </source>
</evidence>
<dbReference type="GO" id="GO:0003700">
    <property type="term" value="F:DNA-binding transcription factor activity"/>
    <property type="evidence" value="ECO:0007669"/>
    <property type="project" value="TreeGrafter"/>
</dbReference>
<evidence type="ECO:0000313" key="9">
    <source>
        <dbReference type="Proteomes" id="UP000256269"/>
    </source>
</evidence>
<dbReference type="AlphaFoldDB" id="A0A3E0H2B7"/>
<dbReference type="InterPro" id="IPR039538">
    <property type="entry name" value="BetI_C"/>
</dbReference>
<proteinExistence type="predicted"/>
<dbReference type="EMBL" id="QUNO01000015">
    <property type="protein sequence ID" value="REH37016.1"/>
    <property type="molecule type" value="Genomic_DNA"/>
</dbReference>
<keyword evidence="2" id="KW-0805">Transcription regulation</keyword>
<dbReference type="RefSeq" id="WP_116179181.1">
    <property type="nucleotide sequence ID" value="NZ_CP144375.1"/>
</dbReference>
<dbReference type="Pfam" id="PF13977">
    <property type="entry name" value="TetR_C_6"/>
    <property type="match status" value="1"/>
</dbReference>
<dbReference type="PANTHER" id="PTHR30055:SF241">
    <property type="entry name" value="TRANSCRIPTIONAL REGULATORY PROTEIN"/>
    <property type="match status" value="1"/>
</dbReference>
<dbReference type="Pfam" id="PF00440">
    <property type="entry name" value="TetR_N"/>
    <property type="match status" value="1"/>
</dbReference>
<dbReference type="InterPro" id="IPR036271">
    <property type="entry name" value="Tet_transcr_reg_TetR-rel_C_sf"/>
</dbReference>
<keyword evidence="1" id="KW-0678">Repressor</keyword>
<dbReference type="Proteomes" id="UP000256269">
    <property type="component" value="Unassembled WGS sequence"/>
</dbReference>
<dbReference type="SUPFAM" id="SSF46689">
    <property type="entry name" value="Homeodomain-like"/>
    <property type="match status" value="1"/>
</dbReference>
<feature type="region of interest" description="Disordered" evidence="6">
    <location>
        <begin position="1"/>
        <end position="20"/>
    </location>
</feature>
<dbReference type="PROSITE" id="PS50977">
    <property type="entry name" value="HTH_TETR_2"/>
    <property type="match status" value="1"/>
</dbReference>
<dbReference type="PANTHER" id="PTHR30055">
    <property type="entry name" value="HTH-TYPE TRANSCRIPTIONAL REGULATOR RUTR"/>
    <property type="match status" value="1"/>
</dbReference>
<keyword evidence="4" id="KW-0804">Transcription</keyword>
<evidence type="ECO:0000256" key="1">
    <source>
        <dbReference type="ARBA" id="ARBA00022491"/>
    </source>
</evidence>
<protein>
    <submittedName>
        <fullName evidence="8">AcrR family transcriptional regulator</fullName>
    </submittedName>
</protein>
<dbReference type="PRINTS" id="PR00455">
    <property type="entry name" value="HTHTETR"/>
</dbReference>
<sequence>MGLSDSDVSHATDAPPRKRVHTKARLLRAAVEVLAERGYHASSIDEICARAGYTRGAFYSNYSSKDELVVEVFDQYATQRRERLAALAASEVTPDMLARELLELNEQDSALSTVILEFRIHAVRNPDLVARLDQHDDEASTAFGELLAKVLPADSALATVPPKQLATFLLALRAGTLTRILHGGTSAVQASDAFHTVLSTLISIR</sequence>
<feature type="domain" description="HTH tetR-type" evidence="7">
    <location>
        <begin position="20"/>
        <end position="80"/>
    </location>
</feature>
<name>A0A3E0H2B7_9PSEU</name>
<dbReference type="InterPro" id="IPR009057">
    <property type="entry name" value="Homeodomain-like_sf"/>
</dbReference>
<evidence type="ECO:0000259" key="7">
    <source>
        <dbReference type="PROSITE" id="PS50977"/>
    </source>
</evidence>
<dbReference type="GO" id="GO:0000976">
    <property type="term" value="F:transcription cis-regulatory region binding"/>
    <property type="evidence" value="ECO:0007669"/>
    <property type="project" value="TreeGrafter"/>
</dbReference>
<accession>A0A3E0H2B7</accession>
<dbReference type="OrthoDB" id="7252896at2"/>
<evidence type="ECO:0000256" key="3">
    <source>
        <dbReference type="ARBA" id="ARBA00023125"/>
    </source>
</evidence>
<evidence type="ECO:0000256" key="4">
    <source>
        <dbReference type="ARBA" id="ARBA00023163"/>
    </source>
</evidence>
<keyword evidence="3 5" id="KW-0238">DNA-binding</keyword>